<keyword evidence="1" id="KW-0106">Calcium</keyword>
<dbReference type="Gene3D" id="1.10.238.10">
    <property type="entry name" value="EF-hand"/>
    <property type="match status" value="1"/>
</dbReference>
<dbReference type="GO" id="GO:0005509">
    <property type="term" value="F:calcium ion binding"/>
    <property type="evidence" value="ECO:0007669"/>
    <property type="project" value="InterPro"/>
</dbReference>
<evidence type="ECO:0000313" key="3">
    <source>
        <dbReference type="EMBL" id="ABR16959.1"/>
    </source>
</evidence>
<dbReference type="Pfam" id="PF13833">
    <property type="entry name" value="EF-hand_8"/>
    <property type="match status" value="1"/>
</dbReference>
<dbReference type="PROSITE" id="PS00018">
    <property type="entry name" value="EF_HAND_1"/>
    <property type="match status" value="1"/>
</dbReference>
<organism evidence="3">
    <name type="scientific">Picea sitchensis</name>
    <name type="common">Sitka spruce</name>
    <name type="synonym">Pinus sitchensis</name>
    <dbReference type="NCBI Taxonomy" id="3332"/>
    <lineage>
        <taxon>Eukaryota</taxon>
        <taxon>Viridiplantae</taxon>
        <taxon>Streptophyta</taxon>
        <taxon>Embryophyta</taxon>
        <taxon>Tracheophyta</taxon>
        <taxon>Spermatophyta</taxon>
        <taxon>Pinopsida</taxon>
        <taxon>Pinidae</taxon>
        <taxon>Conifers I</taxon>
        <taxon>Pinales</taxon>
        <taxon>Pinaceae</taxon>
        <taxon>Picea</taxon>
    </lineage>
</organism>
<dbReference type="InterPro" id="IPR002048">
    <property type="entry name" value="EF_hand_dom"/>
</dbReference>
<dbReference type="InterPro" id="IPR011992">
    <property type="entry name" value="EF-hand-dom_pair"/>
</dbReference>
<dbReference type="InterPro" id="IPR018247">
    <property type="entry name" value="EF_Hand_1_Ca_BS"/>
</dbReference>
<accession>B8LMS9</accession>
<dbReference type="SUPFAM" id="SSF47473">
    <property type="entry name" value="EF-hand"/>
    <property type="match status" value="1"/>
</dbReference>
<feature type="domain" description="EF-hand" evidence="2">
    <location>
        <begin position="66"/>
        <end position="101"/>
    </location>
</feature>
<evidence type="ECO:0000259" key="2">
    <source>
        <dbReference type="PROSITE" id="PS50222"/>
    </source>
</evidence>
<dbReference type="PANTHER" id="PTHR47319">
    <property type="entry name" value="CALCIUM-BINDING PROTEIN KIC"/>
    <property type="match status" value="1"/>
</dbReference>
<protein>
    <recommendedName>
        <fullName evidence="2">EF-hand domain-containing protein</fullName>
    </recommendedName>
</protein>
<proteinExistence type="evidence at transcript level"/>
<sequence>MARVREEVETSVVFEDYLPMMTETIGEEGLMEEMCNGFRLLADAEKGVITFHSLKKNAALLGMESMKDDELQAMIEEGDLDGDGALDLNEFCVLMIRLNPSFMAEAEKWLQKAAMDFIHTFDFDSSVRASVQGRGKGMD</sequence>
<evidence type="ECO:0000256" key="1">
    <source>
        <dbReference type="ARBA" id="ARBA00022837"/>
    </source>
</evidence>
<dbReference type="PANTHER" id="PTHR47319:SF4">
    <property type="entry name" value="CALCIUM-BINDING PROTEIN KIC"/>
    <property type="match status" value="1"/>
</dbReference>
<dbReference type="InterPro" id="IPR044205">
    <property type="entry name" value="KIC/PBP1/KRP1"/>
</dbReference>
<dbReference type="SMART" id="SM00054">
    <property type="entry name" value="EFh"/>
    <property type="match status" value="1"/>
</dbReference>
<dbReference type="OMA" id="SWIWLEQ"/>
<dbReference type="PROSITE" id="PS50222">
    <property type="entry name" value="EF_HAND_2"/>
    <property type="match status" value="1"/>
</dbReference>
<dbReference type="AlphaFoldDB" id="B8LMS9"/>
<name>B8LMS9_PICSI</name>
<reference evidence="3" key="1">
    <citation type="submission" date="2007-06" db="EMBL/GenBank/DDBJ databases">
        <title>Full length cDNA sequences from Sitka Spruce (Picea sitchensis).</title>
        <authorList>
            <person name="Ralph S.G."/>
            <person name="Chun H.E."/>
            <person name="Liao N."/>
            <person name="Ali J."/>
            <person name="Reid K."/>
            <person name="Kolosova N."/>
            <person name="Cooper N."/>
            <person name="Cullis C."/>
            <person name="Jancsik S."/>
            <person name="Moore R."/>
            <person name="Mayo M."/>
            <person name="Wagner S."/>
            <person name="Holt R.A."/>
            <person name="Jones S.J.M."/>
            <person name="Marra M.A."/>
            <person name="Ritland C.E."/>
            <person name="Ritland K."/>
            <person name="Bohlmann J."/>
        </authorList>
    </citation>
    <scope>NUCLEOTIDE SEQUENCE</scope>
    <source>
        <tissue evidence="3">Green portion of the leader tissue</tissue>
    </source>
</reference>
<dbReference type="EMBL" id="EF677107">
    <property type="protein sequence ID" value="ABR16959.1"/>
    <property type="molecule type" value="mRNA"/>
</dbReference>